<evidence type="ECO:0000256" key="5">
    <source>
        <dbReference type="ARBA" id="ARBA00023242"/>
    </source>
</evidence>
<dbReference type="GO" id="GO:0005634">
    <property type="term" value="C:nucleus"/>
    <property type="evidence" value="ECO:0007669"/>
    <property type="project" value="UniProtKB-SubCell"/>
</dbReference>
<keyword evidence="5" id="KW-0539">Nucleus</keyword>
<dbReference type="Proteomes" id="UP000887565">
    <property type="component" value="Unplaced"/>
</dbReference>
<sequence>MACHTRILSSVGAPLTPAALDFQQLVKNTISTYCQIADEYTGENVGQKMSEKLQENKVFEKTQMISQDSGSNMVAGFGIFDLPSLPCLAHIIQNVVNNDGLGKSDSVIGKLLATARKLVSHFKHSPKATENLKKFQKALLLSDKGHHLLRAELTRWNTQISITNGSADG</sequence>
<reference evidence="7" key="1">
    <citation type="submission" date="2022-11" db="UniProtKB">
        <authorList>
            <consortium name="WormBaseParasite"/>
        </authorList>
    </citation>
    <scope>IDENTIFICATION</scope>
</reference>
<keyword evidence="2" id="KW-0479">Metal-binding</keyword>
<accession>A0A915JZP6</accession>
<organism evidence="6 7">
    <name type="scientific">Romanomermis culicivorax</name>
    <name type="common">Nematode worm</name>
    <dbReference type="NCBI Taxonomy" id="13658"/>
    <lineage>
        <taxon>Eukaryota</taxon>
        <taxon>Metazoa</taxon>
        <taxon>Ecdysozoa</taxon>
        <taxon>Nematoda</taxon>
        <taxon>Enoplea</taxon>
        <taxon>Dorylaimia</taxon>
        <taxon>Mermithida</taxon>
        <taxon>Mermithoidea</taxon>
        <taxon>Mermithidae</taxon>
        <taxon>Romanomermis</taxon>
    </lineage>
</organism>
<dbReference type="SUPFAM" id="SSF53098">
    <property type="entry name" value="Ribonuclease H-like"/>
    <property type="match status" value="1"/>
</dbReference>
<dbReference type="GO" id="GO:0008270">
    <property type="term" value="F:zinc ion binding"/>
    <property type="evidence" value="ECO:0007669"/>
    <property type="project" value="UniProtKB-KW"/>
</dbReference>
<dbReference type="PANTHER" id="PTHR46481:SF10">
    <property type="entry name" value="ZINC FINGER BED DOMAIN-CONTAINING PROTEIN 39"/>
    <property type="match status" value="1"/>
</dbReference>
<dbReference type="AlphaFoldDB" id="A0A915JZP6"/>
<evidence type="ECO:0000313" key="7">
    <source>
        <dbReference type="WBParaSite" id="nRc.2.0.1.t31887-RA"/>
    </source>
</evidence>
<keyword evidence="6" id="KW-1185">Reference proteome</keyword>
<protein>
    <submittedName>
        <fullName evidence="7">Uncharacterized protein</fullName>
    </submittedName>
</protein>
<comment type="subcellular location">
    <subcellularLocation>
        <location evidence="1">Nucleus</location>
    </subcellularLocation>
</comment>
<name>A0A915JZP6_ROMCU</name>
<evidence type="ECO:0000256" key="3">
    <source>
        <dbReference type="ARBA" id="ARBA00022771"/>
    </source>
</evidence>
<evidence type="ECO:0000256" key="2">
    <source>
        <dbReference type="ARBA" id="ARBA00022723"/>
    </source>
</evidence>
<dbReference type="InterPro" id="IPR052035">
    <property type="entry name" value="ZnF_BED_domain_contain"/>
</dbReference>
<dbReference type="WBParaSite" id="nRc.2.0.1.t31887-RA">
    <property type="protein sequence ID" value="nRc.2.0.1.t31887-RA"/>
    <property type="gene ID" value="nRc.2.0.1.g31887"/>
</dbReference>
<evidence type="ECO:0000256" key="1">
    <source>
        <dbReference type="ARBA" id="ARBA00004123"/>
    </source>
</evidence>
<evidence type="ECO:0000313" key="6">
    <source>
        <dbReference type="Proteomes" id="UP000887565"/>
    </source>
</evidence>
<evidence type="ECO:0000256" key="4">
    <source>
        <dbReference type="ARBA" id="ARBA00022833"/>
    </source>
</evidence>
<dbReference type="PANTHER" id="PTHR46481">
    <property type="entry name" value="ZINC FINGER BED DOMAIN-CONTAINING PROTEIN 4"/>
    <property type="match status" value="1"/>
</dbReference>
<keyword evidence="4" id="KW-0862">Zinc</keyword>
<keyword evidence="3" id="KW-0863">Zinc-finger</keyword>
<dbReference type="InterPro" id="IPR012337">
    <property type="entry name" value="RNaseH-like_sf"/>
</dbReference>
<proteinExistence type="predicted"/>